<dbReference type="GO" id="GO:0020037">
    <property type="term" value="F:heme binding"/>
    <property type="evidence" value="ECO:0007669"/>
    <property type="project" value="InterPro"/>
</dbReference>
<keyword evidence="5 6" id="KW-0349">Heme</keyword>
<keyword evidence="6" id="KW-0560">Oxidoreductase</keyword>
<comment type="caution">
    <text evidence="7">The sequence shown here is derived from an EMBL/GenBank/DDBJ whole genome shotgun (WGS) entry which is preliminary data.</text>
</comment>
<reference evidence="7 8" key="1">
    <citation type="submission" date="2016-07" db="EMBL/GenBank/DDBJ databases">
        <title>Pervasive Adenine N6-methylation of Active Genes in Fungi.</title>
        <authorList>
            <consortium name="DOE Joint Genome Institute"/>
            <person name="Mondo S.J."/>
            <person name="Dannebaum R.O."/>
            <person name="Kuo R.C."/>
            <person name="Labutti K."/>
            <person name="Haridas S."/>
            <person name="Kuo A."/>
            <person name="Salamov A."/>
            <person name="Ahrendt S.R."/>
            <person name="Lipzen A."/>
            <person name="Sullivan W."/>
            <person name="Andreopoulos W.B."/>
            <person name="Clum A."/>
            <person name="Lindquist E."/>
            <person name="Daum C."/>
            <person name="Ramamoorthy G.K."/>
            <person name="Gryganskyi A."/>
            <person name="Culley D."/>
            <person name="Magnuson J.K."/>
            <person name="James T.Y."/>
            <person name="O'Malley M.A."/>
            <person name="Stajich J.E."/>
            <person name="Spatafora J.W."/>
            <person name="Visel A."/>
            <person name="Grigoriev I.V."/>
        </authorList>
    </citation>
    <scope>NUCLEOTIDE SEQUENCE [LARGE SCALE GENOMIC DNA]</scope>
    <source>
        <strain evidence="7 8">NRRL 3301</strain>
    </source>
</reference>
<accession>A0A1X2GSM1</accession>
<evidence type="ECO:0000313" key="7">
    <source>
        <dbReference type="EMBL" id="ORX60472.1"/>
    </source>
</evidence>
<dbReference type="SUPFAM" id="SSF48264">
    <property type="entry name" value="Cytochrome P450"/>
    <property type="match status" value="1"/>
</dbReference>
<keyword evidence="8" id="KW-1185">Reference proteome</keyword>
<dbReference type="Proteomes" id="UP000242146">
    <property type="component" value="Unassembled WGS sequence"/>
</dbReference>
<evidence type="ECO:0000256" key="3">
    <source>
        <dbReference type="ARBA" id="ARBA00022723"/>
    </source>
</evidence>
<dbReference type="EMBL" id="MCGT01000004">
    <property type="protein sequence ID" value="ORX60472.1"/>
    <property type="molecule type" value="Genomic_DNA"/>
</dbReference>
<keyword evidence="4 5" id="KW-0408">Iron</keyword>
<dbReference type="CDD" id="cd11041">
    <property type="entry name" value="CYP503A1-like"/>
    <property type="match status" value="1"/>
</dbReference>
<dbReference type="InterPro" id="IPR017972">
    <property type="entry name" value="Cyt_P450_CS"/>
</dbReference>
<dbReference type="GO" id="GO:0005506">
    <property type="term" value="F:iron ion binding"/>
    <property type="evidence" value="ECO:0007669"/>
    <property type="project" value="InterPro"/>
</dbReference>
<evidence type="ECO:0000313" key="8">
    <source>
        <dbReference type="Proteomes" id="UP000242146"/>
    </source>
</evidence>
<dbReference type="GO" id="GO:0004497">
    <property type="term" value="F:monooxygenase activity"/>
    <property type="evidence" value="ECO:0007669"/>
    <property type="project" value="UniProtKB-KW"/>
</dbReference>
<dbReference type="InterPro" id="IPR002403">
    <property type="entry name" value="Cyt_P450_E_grp-IV"/>
</dbReference>
<dbReference type="InterPro" id="IPR036396">
    <property type="entry name" value="Cyt_P450_sf"/>
</dbReference>
<dbReference type="OrthoDB" id="1844152at2759"/>
<proteinExistence type="inferred from homology"/>
<sequence>MLNEYLHRFAEKFDPRKTMDQIQACAQSKEGAIGITAALALIAGAAIYRAKKIDYGVPQVPASGLFGSSTDEYRRDPRAFITKWEKKLGAVYGAQLFGQHATVVSGPAVREVFLNEGFSFTTGIMRAFNVTLLTNNLPETVLGTDEIADAIKKYLSPNLKSYTPRVIDHLEQGLRETCGQVTDEGITLPHFFPLVQDAVARASASVFVGLELAKNEALIDSFKNMVIQIGSEVKPIPWLEPFPTLMRLRFYIIGKMSPVVQRHRDQLADALRPEVDRRLKALESGDTNWERPDDVLQDLLENVTPPAGIDMIDYLVSWLTVLVFASIHTTSENGEVVLYRLLQHPELLDELYQEQNQVLEEAGYDASVGPEVFTRELLNKFTKLDSVIRETARVRANYITLPHTNITNHPIVLSCGARILPGENCFINVYSNHNDPSLQLAIDDLNEFKPLRFAGQETNATKIGDSYLFFGMGKHACPGRWFAVQEMKTIVSLLLRKYRLESPDTITFVQQERVFFPLNPCRVKLVPRSPQA</sequence>
<keyword evidence="3 5" id="KW-0479">Metal-binding</keyword>
<evidence type="ECO:0000256" key="6">
    <source>
        <dbReference type="RuleBase" id="RU000461"/>
    </source>
</evidence>
<dbReference type="InterPro" id="IPR001128">
    <property type="entry name" value="Cyt_P450"/>
</dbReference>
<protein>
    <submittedName>
        <fullName evidence="7">Cytochrome P450</fullName>
    </submittedName>
</protein>
<dbReference type="AlphaFoldDB" id="A0A1X2GSM1"/>
<keyword evidence="6" id="KW-0503">Monooxygenase</keyword>
<organism evidence="7 8">
    <name type="scientific">Hesseltinella vesiculosa</name>
    <dbReference type="NCBI Taxonomy" id="101127"/>
    <lineage>
        <taxon>Eukaryota</taxon>
        <taxon>Fungi</taxon>
        <taxon>Fungi incertae sedis</taxon>
        <taxon>Mucoromycota</taxon>
        <taxon>Mucoromycotina</taxon>
        <taxon>Mucoromycetes</taxon>
        <taxon>Mucorales</taxon>
        <taxon>Cunninghamellaceae</taxon>
        <taxon>Hesseltinella</taxon>
    </lineage>
</organism>
<dbReference type="PANTHER" id="PTHR46206">
    <property type="entry name" value="CYTOCHROME P450"/>
    <property type="match status" value="1"/>
</dbReference>
<dbReference type="STRING" id="101127.A0A1X2GSM1"/>
<dbReference type="PROSITE" id="PS00086">
    <property type="entry name" value="CYTOCHROME_P450"/>
    <property type="match status" value="1"/>
</dbReference>
<dbReference type="Gene3D" id="1.10.630.10">
    <property type="entry name" value="Cytochrome P450"/>
    <property type="match status" value="1"/>
</dbReference>
<evidence type="ECO:0000256" key="1">
    <source>
        <dbReference type="ARBA" id="ARBA00001971"/>
    </source>
</evidence>
<evidence type="ECO:0000256" key="4">
    <source>
        <dbReference type="ARBA" id="ARBA00023004"/>
    </source>
</evidence>
<comment type="similarity">
    <text evidence="2 6">Belongs to the cytochrome P450 family.</text>
</comment>
<gene>
    <name evidence="7" type="ORF">DM01DRAFT_1404734</name>
</gene>
<dbReference type="Pfam" id="PF00067">
    <property type="entry name" value="p450"/>
    <property type="match status" value="1"/>
</dbReference>
<evidence type="ECO:0000256" key="2">
    <source>
        <dbReference type="ARBA" id="ARBA00010617"/>
    </source>
</evidence>
<feature type="binding site" description="axial binding residue" evidence="5">
    <location>
        <position position="477"/>
    </location>
    <ligand>
        <name>heme</name>
        <dbReference type="ChEBI" id="CHEBI:30413"/>
    </ligand>
    <ligandPart>
        <name>Fe</name>
        <dbReference type="ChEBI" id="CHEBI:18248"/>
    </ligandPart>
</feature>
<name>A0A1X2GSM1_9FUNG</name>
<evidence type="ECO:0000256" key="5">
    <source>
        <dbReference type="PIRSR" id="PIRSR602403-1"/>
    </source>
</evidence>
<comment type="cofactor">
    <cofactor evidence="1 5">
        <name>heme</name>
        <dbReference type="ChEBI" id="CHEBI:30413"/>
    </cofactor>
</comment>
<dbReference type="PRINTS" id="PR00465">
    <property type="entry name" value="EP450IV"/>
</dbReference>
<dbReference type="GO" id="GO:0016705">
    <property type="term" value="F:oxidoreductase activity, acting on paired donors, with incorporation or reduction of molecular oxygen"/>
    <property type="evidence" value="ECO:0007669"/>
    <property type="project" value="InterPro"/>
</dbReference>